<dbReference type="GO" id="GO:0008270">
    <property type="term" value="F:zinc ion binding"/>
    <property type="evidence" value="ECO:0007669"/>
    <property type="project" value="UniProtKB-KW"/>
</dbReference>
<evidence type="ECO:0000259" key="8">
    <source>
        <dbReference type="PROSITE" id="PS51156"/>
    </source>
</evidence>
<keyword evidence="1" id="KW-0479">Metal-binding</keyword>
<dbReference type="PANTHER" id="PTHR46508:SF3">
    <property type="entry name" value="ACYL-COA N-ACYLTRANSFERASE WITH RING_FYVE_PHD-TYPE ZINC FINGER PROTEIN"/>
    <property type="match status" value="1"/>
</dbReference>
<evidence type="ECO:0000313" key="10">
    <source>
        <dbReference type="Proteomes" id="UP000095192"/>
    </source>
</evidence>
<dbReference type="PROSITE" id="PS51156">
    <property type="entry name" value="ELM2"/>
    <property type="match status" value="1"/>
</dbReference>
<feature type="compositionally biased region" description="Low complexity" evidence="6">
    <location>
        <begin position="20"/>
        <end position="29"/>
    </location>
</feature>
<dbReference type="Pfam" id="PF15863">
    <property type="entry name" value="EELM2"/>
    <property type="match status" value="1"/>
</dbReference>
<keyword evidence="4" id="KW-0539">Nucleus</keyword>
<dbReference type="SUPFAM" id="SSF57903">
    <property type="entry name" value="FYVE/PHD zinc finger"/>
    <property type="match status" value="1"/>
</dbReference>
<accession>A0A1D3D463</accession>
<evidence type="ECO:0000259" key="7">
    <source>
        <dbReference type="PROSITE" id="PS50016"/>
    </source>
</evidence>
<feature type="compositionally biased region" description="Polar residues" evidence="6">
    <location>
        <begin position="43"/>
        <end position="53"/>
    </location>
</feature>
<sequence length="569" mass="60366">MEEERCAFGAVRANGTEPLAASAAQAASQHPTVHADTVVMPDSEQSQGDQQTCDDLPTLSARGPLNGVVSGSRPPTLPLQSSQASLLTDQEASEESMLRSLTAASGSCAGAEAPTASRPHGEAAMEVEAQDNRNGDLGPEPLDVGPVPNGVAKAVNEAVAVEGSGGVTAETVALGAVGDDTGDAGGAESDGKESNDSICNECGGGGEVVCCDGCVKSYHADCLPVVARPRLRANADDWYCPECASAAAAPSAAAASSPGNPKPATGLPDSRFVRQNAAPVPPSPIYHPTAPAVSWPSMPSCVPTRRRKTKATEDYETRINVGPNHQVPHLPDFFLARGESDSLSTIAEQSLADGAQSQALGPLLVYSPYLMERSKQQCLAERASKSCINSQKDLAEFLIKCSKRWKVRPGWQPFSPEFAYKLLHRANYDPERALRMMDDSAFCFQSVCDPPLRKYENKWKRRDKRGTFPSSPYPPPVVVRGYLNEKQRQLRMGRKQVDMRRPLQCGCGYEWQSCVGLSVQACAHPPNGPPILVGQAFLAYGSCMCLNKGPVGPLATLPAGAPPRESLSL</sequence>
<dbReference type="InterPro" id="IPR013083">
    <property type="entry name" value="Znf_RING/FYVE/PHD"/>
</dbReference>
<dbReference type="SMART" id="SM00249">
    <property type="entry name" value="PHD"/>
    <property type="match status" value="1"/>
</dbReference>
<evidence type="ECO:0000256" key="5">
    <source>
        <dbReference type="PROSITE-ProRule" id="PRU00146"/>
    </source>
</evidence>
<evidence type="ECO:0000313" key="9">
    <source>
        <dbReference type="EMBL" id="OEH78235.1"/>
    </source>
</evidence>
<evidence type="ECO:0000256" key="6">
    <source>
        <dbReference type="SAM" id="MobiDB-lite"/>
    </source>
</evidence>
<organism evidence="9 10">
    <name type="scientific">Cyclospora cayetanensis</name>
    <dbReference type="NCBI Taxonomy" id="88456"/>
    <lineage>
        <taxon>Eukaryota</taxon>
        <taxon>Sar</taxon>
        <taxon>Alveolata</taxon>
        <taxon>Apicomplexa</taxon>
        <taxon>Conoidasida</taxon>
        <taxon>Coccidia</taxon>
        <taxon>Eucoccidiorida</taxon>
        <taxon>Eimeriorina</taxon>
        <taxon>Eimeriidae</taxon>
        <taxon>Cyclospora</taxon>
    </lineage>
</organism>
<dbReference type="VEuPathDB" id="ToxoDB:cyc_03088"/>
<dbReference type="InParanoid" id="A0A1D3D463"/>
<evidence type="ECO:0000256" key="2">
    <source>
        <dbReference type="ARBA" id="ARBA00022771"/>
    </source>
</evidence>
<feature type="domain" description="PHD-type" evidence="7">
    <location>
        <begin position="196"/>
        <end position="246"/>
    </location>
</feature>
<protein>
    <submittedName>
        <fullName evidence="9">PHD-finger domain-containing protein</fullName>
    </submittedName>
</protein>
<dbReference type="InterPro" id="IPR019786">
    <property type="entry name" value="Zinc_finger_PHD-type_CS"/>
</dbReference>
<feature type="region of interest" description="Disordered" evidence="6">
    <location>
        <begin position="19"/>
        <end position="135"/>
    </location>
</feature>
<feature type="compositionally biased region" description="Polar residues" evidence="6">
    <location>
        <begin position="78"/>
        <end position="90"/>
    </location>
</feature>
<dbReference type="FunCoup" id="A0A1D3D463">
    <property type="interactions" value="5"/>
</dbReference>
<dbReference type="InterPro" id="IPR019787">
    <property type="entry name" value="Znf_PHD-finger"/>
</dbReference>
<comment type="caution">
    <text evidence="9">The sequence shown here is derived from an EMBL/GenBank/DDBJ whole genome shotgun (WGS) entry which is preliminary data.</text>
</comment>
<dbReference type="AlphaFoldDB" id="A0A1D3D463"/>
<evidence type="ECO:0000256" key="3">
    <source>
        <dbReference type="ARBA" id="ARBA00022833"/>
    </source>
</evidence>
<feature type="region of interest" description="Disordered" evidence="6">
    <location>
        <begin position="252"/>
        <end position="285"/>
    </location>
</feature>
<dbReference type="Gene3D" id="3.30.40.10">
    <property type="entry name" value="Zinc/RING finger domain, C3HC4 (zinc finger)"/>
    <property type="match status" value="1"/>
</dbReference>
<feature type="domain" description="ELM2" evidence="8">
    <location>
        <begin position="317"/>
        <end position="441"/>
    </location>
</feature>
<dbReference type="PROSITE" id="PS01359">
    <property type="entry name" value="ZF_PHD_1"/>
    <property type="match status" value="1"/>
</dbReference>
<dbReference type="PANTHER" id="PTHR46508">
    <property type="entry name" value="PHD FINGER FAMILY PROTEIN"/>
    <property type="match status" value="1"/>
</dbReference>
<keyword evidence="3" id="KW-0862">Zinc</keyword>
<dbReference type="InterPro" id="IPR000949">
    <property type="entry name" value="ELM2_dom"/>
</dbReference>
<dbReference type="VEuPathDB" id="ToxoDB:LOC34619841"/>
<dbReference type="InterPro" id="IPR001965">
    <property type="entry name" value="Znf_PHD"/>
</dbReference>
<dbReference type="Proteomes" id="UP000095192">
    <property type="component" value="Unassembled WGS sequence"/>
</dbReference>
<dbReference type="InterPro" id="IPR011011">
    <property type="entry name" value="Znf_FYVE_PHD"/>
</dbReference>
<keyword evidence="10" id="KW-1185">Reference proteome</keyword>
<dbReference type="PROSITE" id="PS50016">
    <property type="entry name" value="ZF_PHD_2"/>
    <property type="match status" value="1"/>
</dbReference>
<dbReference type="EMBL" id="JROU02000809">
    <property type="protein sequence ID" value="OEH78235.1"/>
    <property type="molecule type" value="Genomic_DNA"/>
</dbReference>
<proteinExistence type="predicted"/>
<dbReference type="InterPro" id="IPR031724">
    <property type="entry name" value="EELM2"/>
</dbReference>
<keyword evidence="2 5" id="KW-0863">Zinc-finger</keyword>
<dbReference type="Pfam" id="PF00628">
    <property type="entry name" value="PHD"/>
    <property type="match status" value="1"/>
</dbReference>
<evidence type="ECO:0000256" key="1">
    <source>
        <dbReference type="ARBA" id="ARBA00022723"/>
    </source>
</evidence>
<reference evidence="9 10" key="1">
    <citation type="journal article" date="2016" name="BMC Genomics">
        <title>Comparative genomics reveals Cyclospora cayetanensis possesses coccidia-like metabolism and invasion components but unique surface antigens.</title>
        <authorList>
            <person name="Liu S."/>
            <person name="Wang L."/>
            <person name="Zheng H."/>
            <person name="Xu Z."/>
            <person name="Roellig D.M."/>
            <person name="Li N."/>
            <person name="Frace M.A."/>
            <person name="Tang K."/>
            <person name="Arrowood M.J."/>
            <person name="Moss D.M."/>
            <person name="Zhang L."/>
            <person name="Feng Y."/>
            <person name="Xiao L."/>
        </authorList>
    </citation>
    <scope>NUCLEOTIDE SEQUENCE [LARGE SCALE GENOMIC DNA]</scope>
    <source>
        <strain evidence="9 10">CHN_HEN01</strain>
    </source>
</reference>
<evidence type="ECO:0000256" key="4">
    <source>
        <dbReference type="ARBA" id="ARBA00023242"/>
    </source>
</evidence>
<name>A0A1D3D463_9EIME</name>
<gene>
    <name evidence="9" type="ORF">cyc_03088</name>
</gene>